<keyword evidence="5 9" id="KW-0378">Hydrolase</keyword>
<evidence type="ECO:0000259" key="8">
    <source>
        <dbReference type="PROSITE" id="PS51160"/>
    </source>
</evidence>
<gene>
    <name evidence="9" type="ORF">K8U72_10805</name>
</gene>
<dbReference type="Pfam" id="PF00708">
    <property type="entry name" value="Acylphosphatase"/>
    <property type="match status" value="1"/>
</dbReference>
<dbReference type="EMBL" id="DYWQ01000166">
    <property type="protein sequence ID" value="HJF46246.1"/>
    <property type="molecule type" value="Genomic_DNA"/>
</dbReference>
<dbReference type="PANTHER" id="PTHR47268:SF4">
    <property type="entry name" value="ACYLPHOSPHATASE"/>
    <property type="match status" value="1"/>
</dbReference>
<dbReference type="PROSITE" id="PS51160">
    <property type="entry name" value="ACYLPHOSPHATASE_3"/>
    <property type="match status" value="1"/>
</dbReference>
<comment type="catalytic activity">
    <reaction evidence="4 5">
        <text>an acyl phosphate + H2O = a carboxylate + phosphate + H(+)</text>
        <dbReference type="Rhea" id="RHEA:14965"/>
        <dbReference type="ChEBI" id="CHEBI:15377"/>
        <dbReference type="ChEBI" id="CHEBI:15378"/>
        <dbReference type="ChEBI" id="CHEBI:29067"/>
        <dbReference type="ChEBI" id="CHEBI:43474"/>
        <dbReference type="ChEBI" id="CHEBI:59918"/>
        <dbReference type="EC" id="3.6.1.7"/>
    </reaction>
</comment>
<dbReference type="Proteomes" id="UP000697330">
    <property type="component" value="Unassembled WGS sequence"/>
</dbReference>
<dbReference type="RefSeq" id="WP_274959782.1">
    <property type="nucleotide sequence ID" value="NZ_CAUWLO010000009.1"/>
</dbReference>
<dbReference type="InterPro" id="IPR036046">
    <property type="entry name" value="Acylphosphatase-like_dom_sf"/>
</dbReference>
<comment type="similarity">
    <text evidence="1 6">Belongs to the acylphosphatase family.</text>
</comment>
<dbReference type="InterPro" id="IPR001792">
    <property type="entry name" value="Acylphosphatase-like_dom"/>
</dbReference>
<accession>A0A921GHM5</accession>
<dbReference type="PANTHER" id="PTHR47268">
    <property type="entry name" value="ACYLPHOSPHATASE"/>
    <property type="match status" value="1"/>
</dbReference>
<evidence type="ECO:0000256" key="5">
    <source>
        <dbReference type="PROSITE-ProRule" id="PRU00520"/>
    </source>
</evidence>
<feature type="active site" evidence="5">
    <location>
        <position position="40"/>
    </location>
</feature>
<dbReference type="Gene3D" id="3.30.70.100">
    <property type="match status" value="1"/>
</dbReference>
<name>A0A921GHM5_9ACTN</name>
<evidence type="ECO:0000256" key="6">
    <source>
        <dbReference type="RuleBase" id="RU004168"/>
    </source>
</evidence>
<evidence type="ECO:0000256" key="7">
    <source>
        <dbReference type="SAM" id="MobiDB-lite"/>
    </source>
</evidence>
<dbReference type="SUPFAM" id="SSF54975">
    <property type="entry name" value="Acylphosphatase/BLUF domain-like"/>
    <property type="match status" value="1"/>
</dbReference>
<sequence>MFNFRRRSEQTEKAPAAPLPDDARRLRLRFVGQVQGVGFRWTSMGVARELSLTGWVKNERDGSVTAEIQGSAAHVGAFFSRMLEAYRRYPISYTVDEREDIPLVPDETDFEVRY</sequence>
<dbReference type="AlphaFoldDB" id="A0A921GHM5"/>
<dbReference type="EC" id="3.6.1.7" evidence="2 5"/>
<reference evidence="9" key="1">
    <citation type="journal article" date="2021" name="PeerJ">
        <title>Extensive microbial diversity within the chicken gut microbiome revealed by metagenomics and culture.</title>
        <authorList>
            <person name="Gilroy R."/>
            <person name="Ravi A."/>
            <person name="Getino M."/>
            <person name="Pursley I."/>
            <person name="Horton D.L."/>
            <person name="Alikhan N.F."/>
            <person name="Baker D."/>
            <person name="Gharbi K."/>
            <person name="Hall N."/>
            <person name="Watson M."/>
            <person name="Adriaenssens E.M."/>
            <person name="Foster-Nyarko E."/>
            <person name="Jarju S."/>
            <person name="Secka A."/>
            <person name="Antonio M."/>
            <person name="Oren A."/>
            <person name="Chaudhuri R.R."/>
            <person name="La Ragione R."/>
            <person name="Hildebrand F."/>
            <person name="Pallen M.J."/>
        </authorList>
    </citation>
    <scope>NUCLEOTIDE SEQUENCE</scope>
    <source>
        <strain evidence="9">CHK124-7917</strain>
    </source>
</reference>
<organism evidence="9 10">
    <name type="scientific">Thermophilibacter provencensis</name>
    <dbReference type="NCBI Taxonomy" id="1852386"/>
    <lineage>
        <taxon>Bacteria</taxon>
        <taxon>Bacillati</taxon>
        <taxon>Actinomycetota</taxon>
        <taxon>Coriobacteriia</taxon>
        <taxon>Coriobacteriales</taxon>
        <taxon>Atopobiaceae</taxon>
        <taxon>Thermophilibacter</taxon>
    </lineage>
</organism>
<dbReference type="InterPro" id="IPR017968">
    <property type="entry name" value="Acylphosphatase_CS"/>
</dbReference>
<evidence type="ECO:0000313" key="10">
    <source>
        <dbReference type="Proteomes" id="UP000697330"/>
    </source>
</evidence>
<feature type="active site" evidence="5">
    <location>
        <position position="58"/>
    </location>
</feature>
<dbReference type="GO" id="GO:0003998">
    <property type="term" value="F:acylphosphatase activity"/>
    <property type="evidence" value="ECO:0007669"/>
    <property type="project" value="UniProtKB-EC"/>
</dbReference>
<dbReference type="InterPro" id="IPR020456">
    <property type="entry name" value="Acylphosphatase"/>
</dbReference>
<evidence type="ECO:0000256" key="4">
    <source>
        <dbReference type="ARBA" id="ARBA00047645"/>
    </source>
</evidence>
<evidence type="ECO:0000256" key="2">
    <source>
        <dbReference type="ARBA" id="ARBA00012150"/>
    </source>
</evidence>
<feature type="domain" description="Acylphosphatase-like" evidence="8">
    <location>
        <begin position="25"/>
        <end position="114"/>
    </location>
</feature>
<comment type="caution">
    <text evidence="9">The sequence shown here is derived from an EMBL/GenBank/DDBJ whole genome shotgun (WGS) entry which is preliminary data.</text>
</comment>
<proteinExistence type="inferred from homology"/>
<protein>
    <recommendedName>
        <fullName evidence="3 5">acylphosphatase</fullName>
        <ecNumber evidence="2 5">3.6.1.7</ecNumber>
    </recommendedName>
</protein>
<evidence type="ECO:0000256" key="1">
    <source>
        <dbReference type="ARBA" id="ARBA00005614"/>
    </source>
</evidence>
<evidence type="ECO:0000313" key="9">
    <source>
        <dbReference type="EMBL" id="HJF46246.1"/>
    </source>
</evidence>
<feature type="region of interest" description="Disordered" evidence="7">
    <location>
        <begin position="1"/>
        <end position="20"/>
    </location>
</feature>
<reference evidence="9" key="2">
    <citation type="submission" date="2021-09" db="EMBL/GenBank/DDBJ databases">
        <authorList>
            <person name="Gilroy R."/>
        </authorList>
    </citation>
    <scope>NUCLEOTIDE SEQUENCE</scope>
    <source>
        <strain evidence="9">CHK124-7917</strain>
    </source>
</reference>
<dbReference type="PRINTS" id="PR00112">
    <property type="entry name" value="ACYLPHPHTASE"/>
</dbReference>
<feature type="compositionally biased region" description="Basic and acidic residues" evidence="7">
    <location>
        <begin position="1"/>
        <end position="12"/>
    </location>
</feature>
<evidence type="ECO:0000256" key="3">
    <source>
        <dbReference type="ARBA" id="ARBA00015991"/>
    </source>
</evidence>
<dbReference type="PROSITE" id="PS00151">
    <property type="entry name" value="ACYLPHOSPHATASE_2"/>
    <property type="match status" value="1"/>
</dbReference>